<dbReference type="Proteomes" id="UP000007875">
    <property type="component" value="Unassembled WGS sequence"/>
</dbReference>
<evidence type="ECO:0000313" key="1">
    <source>
        <dbReference type="Ensembl" id="ENSCSAVP00000020082.1"/>
    </source>
</evidence>
<dbReference type="AlphaFoldDB" id="H2ZR66"/>
<dbReference type="Ensembl" id="ENSCSAVT00000020297.1">
    <property type="protein sequence ID" value="ENSCSAVP00000020082.1"/>
    <property type="gene ID" value="ENSCSAVG00000011790.1"/>
</dbReference>
<dbReference type="GeneTree" id="ENSGT00530000068650"/>
<reference evidence="1" key="2">
    <citation type="submission" date="2025-08" db="UniProtKB">
        <authorList>
            <consortium name="Ensembl"/>
        </authorList>
    </citation>
    <scope>IDENTIFICATION</scope>
</reference>
<dbReference type="OMA" id="FRPYMES"/>
<protein>
    <submittedName>
        <fullName evidence="1">Uncharacterized protein</fullName>
    </submittedName>
</protein>
<proteinExistence type="predicted"/>
<keyword evidence="2" id="KW-1185">Reference proteome</keyword>
<name>H2ZR66_CIOSA</name>
<sequence length="342" mass="39612">MKKQSTLGNFFHNVPHRTRQQKYVEQQQPIYCQKSTGKIWNGHMYGSRKMYHDNYETFGGSSEENDVTLSNSQEMEDFRNFSGNYSQSQDNSVLSISSLPPRLHSSFSSISSLDVLCGESKPLDEDFRQYVDKEKAAATKRDEIKMNQDLLSTCFKLNENLTRYNKAIHHLQTVPDKCDYIKRIMEKNSEEIENLKCQQVEMKAKGLSDLQLVHDLIIRLRHESCDLSKETLSNVNQLKKCMLKDRVQLLEASTQYSPQLHTFQLTNFDKPAKRSPVSVVSPVQMFEKEIVDVQMEEDDFNFSSTDTSKLKIRINSNRKSLHEKVNINIKNHGKTNPEAQKN</sequence>
<reference evidence="2" key="1">
    <citation type="submission" date="2003-08" db="EMBL/GenBank/DDBJ databases">
        <authorList>
            <person name="Birren B."/>
            <person name="Nusbaum C."/>
            <person name="Abebe A."/>
            <person name="Abouelleil A."/>
            <person name="Adekoya E."/>
            <person name="Ait-zahra M."/>
            <person name="Allen N."/>
            <person name="Allen T."/>
            <person name="An P."/>
            <person name="Anderson M."/>
            <person name="Anderson S."/>
            <person name="Arachchi H."/>
            <person name="Armbruster J."/>
            <person name="Bachantsang P."/>
            <person name="Baldwin J."/>
            <person name="Barry A."/>
            <person name="Bayul T."/>
            <person name="Blitshsteyn B."/>
            <person name="Bloom T."/>
            <person name="Blye J."/>
            <person name="Boguslavskiy L."/>
            <person name="Borowsky M."/>
            <person name="Boukhgalter B."/>
            <person name="Brunache A."/>
            <person name="Butler J."/>
            <person name="Calixte N."/>
            <person name="Calvo S."/>
            <person name="Camarata J."/>
            <person name="Campo K."/>
            <person name="Chang J."/>
            <person name="Cheshatsang Y."/>
            <person name="Citroen M."/>
            <person name="Collymore A."/>
            <person name="Considine T."/>
            <person name="Cook A."/>
            <person name="Cooke P."/>
            <person name="Corum B."/>
            <person name="Cuomo C."/>
            <person name="David R."/>
            <person name="Dawoe T."/>
            <person name="Degray S."/>
            <person name="Dodge S."/>
            <person name="Dooley K."/>
            <person name="Dorje P."/>
            <person name="Dorjee K."/>
            <person name="Dorris L."/>
            <person name="Duffey N."/>
            <person name="Dupes A."/>
            <person name="Elkins T."/>
            <person name="Engels R."/>
            <person name="Erickson J."/>
            <person name="Farina A."/>
            <person name="Faro S."/>
            <person name="Ferreira P."/>
            <person name="Fischer H."/>
            <person name="Fitzgerald M."/>
            <person name="Foley K."/>
            <person name="Gage D."/>
            <person name="Galagan J."/>
            <person name="Gearin G."/>
            <person name="Gnerre S."/>
            <person name="Gnirke A."/>
            <person name="Goyette A."/>
            <person name="Graham J."/>
            <person name="Grandbois E."/>
            <person name="Gyaltsen K."/>
            <person name="Hafez N."/>
            <person name="Hagopian D."/>
            <person name="Hagos B."/>
            <person name="Hall J."/>
            <person name="Hatcher B."/>
            <person name="Heller A."/>
            <person name="Higgins H."/>
            <person name="Honan T."/>
            <person name="Horn A."/>
            <person name="Houde N."/>
            <person name="Hughes L."/>
            <person name="Hulme W."/>
            <person name="Husby E."/>
            <person name="Iliev I."/>
            <person name="Jaffe D."/>
            <person name="Jones C."/>
            <person name="Kamal M."/>
            <person name="Kamat A."/>
            <person name="Kamvysselis M."/>
            <person name="Karlsson E."/>
            <person name="Kells C."/>
            <person name="Kieu A."/>
            <person name="Kisner P."/>
            <person name="Kodira C."/>
            <person name="Kulbokas E."/>
            <person name="Labutti K."/>
            <person name="Lama D."/>
            <person name="Landers T."/>
            <person name="Leger J."/>
            <person name="Levine S."/>
            <person name="Lewis D."/>
            <person name="Lewis T."/>
            <person name="Lindblad-toh K."/>
            <person name="Liu X."/>
            <person name="Lokyitsang T."/>
            <person name="Lokyitsang Y."/>
            <person name="Lucien O."/>
            <person name="Lui A."/>
            <person name="Ma L.J."/>
            <person name="Mabbitt R."/>
            <person name="Macdonald J."/>
            <person name="Maclean C."/>
            <person name="Major J."/>
            <person name="Manning J."/>
            <person name="Marabella R."/>
            <person name="Maru K."/>
            <person name="Matthews C."/>
            <person name="Mauceli E."/>
            <person name="Mccarthy M."/>
            <person name="Mcdonough S."/>
            <person name="Mcghee T."/>
            <person name="Meldrim J."/>
            <person name="Meneus L."/>
            <person name="Mesirov J."/>
            <person name="Mihalev A."/>
            <person name="Mihova T."/>
            <person name="Mikkelsen T."/>
            <person name="Mlenga V."/>
            <person name="Moru K."/>
            <person name="Mozes J."/>
            <person name="Mulrain L."/>
            <person name="Munson G."/>
            <person name="Naylor J."/>
            <person name="Newes C."/>
            <person name="Nguyen C."/>
            <person name="Nguyen N."/>
            <person name="Nguyen T."/>
            <person name="Nicol R."/>
            <person name="Nielsen C."/>
            <person name="Nizzari M."/>
            <person name="Norbu C."/>
            <person name="Norbu N."/>
            <person name="O'donnell P."/>
            <person name="Okoawo O."/>
            <person name="O'leary S."/>
            <person name="Omotosho B."/>
            <person name="O'neill K."/>
            <person name="Osman S."/>
            <person name="Parker S."/>
            <person name="Perrin D."/>
            <person name="Phunkhang P."/>
            <person name="Piqani B."/>
            <person name="Purcell S."/>
            <person name="Rachupka T."/>
            <person name="Ramasamy U."/>
            <person name="Rameau R."/>
            <person name="Ray V."/>
            <person name="Raymond C."/>
            <person name="Retta R."/>
            <person name="Richardson S."/>
            <person name="Rise C."/>
            <person name="Rodriguez J."/>
            <person name="Rogers J."/>
            <person name="Rogov P."/>
            <person name="Rutman M."/>
            <person name="Schupbach R."/>
            <person name="Seaman C."/>
            <person name="Settipalli S."/>
            <person name="Sharpe T."/>
            <person name="Sheridan J."/>
            <person name="Sherpa N."/>
            <person name="Shi J."/>
            <person name="Smirnov S."/>
            <person name="Smith C."/>
            <person name="Sougnez C."/>
            <person name="Spencer B."/>
            <person name="Stalker J."/>
            <person name="Stange-thomann N."/>
            <person name="Stavropoulos S."/>
            <person name="Stetson K."/>
            <person name="Stone C."/>
            <person name="Stone S."/>
            <person name="Stubbs M."/>
            <person name="Talamas J."/>
            <person name="Tchuinga P."/>
            <person name="Tenzing P."/>
            <person name="Tesfaye S."/>
            <person name="Theodore J."/>
            <person name="Thoulutsang Y."/>
            <person name="Topham K."/>
            <person name="Towey S."/>
            <person name="Tsamla T."/>
            <person name="Tsomo N."/>
            <person name="Vallee D."/>
            <person name="Vassiliev H."/>
            <person name="Venkataraman V."/>
            <person name="Vinson J."/>
            <person name="Vo A."/>
            <person name="Wade C."/>
            <person name="Wang S."/>
            <person name="Wangchuk T."/>
            <person name="Wangdi T."/>
            <person name="Whittaker C."/>
            <person name="Wilkinson J."/>
            <person name="Wu Y."/>
            <person name="Wyman D."/>
            <person name="Yadav S."/>
            <person name="Yang S."/>
            <person name="Yang X."/>
            <person name="Yeager S."/>
            <person name="Yee E."/>
            <person name="Young G."/>
            <person name="Zainoun J."/>
            <person name="Zembeck L."/>
            <person name="Zimmer A."/>
            <person name="Zody M."/>
            <person name="Lander E."/>
        </authorList>
    </citation>
    <scope>NUCLEOTIDE SEQUENCE [LARGE SCALE GENOMIC DNA]</scope>
</reference>
<reference evidence="1" key="3">
    <citation type="submission" date="2025-09" db="UniProtKB">
        <authorList>
            <consortium name="Ensembl"/>
        </authorList>
    </citation>
    <scope>IDENTIFICATION</scope>
</reference>
<evidence type="ECO:0000313" key="2">
    <source>
        <dbReference type="Proteomes" id="UP000007875"/>
    </source>
</evidence>
<accession>H2ZR66</accession>
<organism evidence="1 2">
    <name type="scientific">Ciona savignyi</name>
    <name type="common">Pacific transparent sea squirt</name>
    <dbReference type="NCBI Taxonomy" id="51511"/>
    <lineage>
        <taxon>Eukaryota</taxon>
        <taxon>Metazoa</taxon>
        <taxon>Chordata</taxon>
        <taxon>Tunicata</taxon>
        <taxon>Ascidiacea</taxon>
        <taxon>Phlebobranchia</taxon>
        <taxon>Cionidae</taxon>
        <taxon>Ciona</taxon>
    </lineage>
</organism>
<dbReference type="InParanoid" id="H2ZR66"/>
<dbReference type="HOGENOM" id="CLU_811222_0_0_1"/>